<dbReference type="GO" id="GO:0004553">
    <property type="term" value="F:hydrolase activity, hydrolyzing O-glycosyl compounds"/>
    <property type="evidence" value="ECO:0007669"/>
    <property type="project" value="InterPro"/>
</dbReference>
<dbReference type="Gene3D" id="1.10.1330.10">
    <property type="entry name" value="Dockerin domain"/>
    <property type="match status" value="1"/>
</dbReference>
<dbReference type="AlphaFoldDB" id="W7UM20"/>
<reference evidence="3 4" key="1">
    <citation type="journal article" date="2014" name="PLoS ONE">
        <title>Rumen cellulosomics: divergent fiber-degrading strategies revealed by comparative genome-wide analysis of six ruminococcal strains.</title>
        <authorList>
            <person name="Dassa B."/>
            <person name="Borovok I."/>
            <person name="Ruimy-Israeli V."/>
            <person name="Lamed R."/>
            <person name="Flint H.J."/>
            <person name="Duncan S.H."/>
            <person name="Henrissat B."/>
            <person name="Coutinho P."/>
            <person name="Morrison M."/>
            <person name="Mosoni P."/>
            <person name="Yeoman C.J."/>
            <person name="White B.A."/>
            <person name="Bayer E.A."/>
        </authorList>
    </citation>
    <scope>NUCLEOTIDE SEQUENCE [LARGE SCALE GENOMIC DNA]</scope>
    <source>
        <strain evidence="3 4">007c</strain>
    </source>
</reference>
<dbReference type="Proteomes" id="UP000019365">
    <property type="component" value="Unassembled WGS sequence"/>
</dbReference>
<accession>W7UM20</accession>
<dbReference type="EMBL" id="ATAX01000008">
    <property type="protein sequence ID" value="EWM54828.1"/>
    <property type="molecule type" value="Genomic_DNA"/>
</dbReference>
<feature type="chain" id="PRO_5038609787" description="Dockerin domain-containing protein" evidence="1">
    <location>
        <begin position="22"/>
        <end position="731"/>
    </location>
</feature>
<dbReference type="eggNOG" id="ENOG50332NB">
    <property type="taxonomic scope" value="Bacteria"/>
</dbReference>
<feature type="domain" description="Dockerin" evidence="2">
    <location>
        <begin position="668"/>
        <end position="731"/>
    </location>
</feature>
<dbReference type="InterPro" id="IPR018247">
    <property type="entry name" value="EF_Hand_1_Ca_BS"/>
</dbReference>
<dbReference type="PROSITE" id="PS00018">
    <property type="entry name" value="EF_HAND_1"/>
    <property type="match status" value="1"/>
</dbReference>
<name>W7UM20_RUMFL</name>
<protein>
    <recommendedName>
        <fullName evidence="2">Dockerin domain-containing protein</fullName>
    </recommendedName>
</protein>
<gene>
    <name evidence="3" type="ORF">RF007C_10850</name>
</gene>
<feature type="signal peptide" evidence="1">
    <location>
        <begin position="1"/>
        <end position="21"/>
    </location>
</feature>
<dbReference type="InterPro" id="IPR002105">
    <property type="entry name" value="Dockerin_1_rpt"/>
</dbReference>
<dbReference type="OrthoDB" id="1823249at2"/>
<evidence type="ECO:0000313" key="4">
    <source>
        <dbReference type="Proteomes" id="UP000019365"/>
    </source>
</evidence>
<keyword evidence="1" id="KW-0732">Signal</keyword>
<organism evidence="3 4">
    <name type="scientific">Ruminococcus flavefaciens 007c</name>
    <dbReference type="NCBI Taxonomy" id="1341157"/>
    <lineage>
        <taxon>Bacteria</taxon>
        <taxon>Bacillati</taxon>
        <taxon>Bacillota</taxon>
        <taxon>Clostridia</taxon>
        <taxon>Eubacteriales</taxon>
        <taxon>Oscillospiraceae</taxon>
        <taxon>Ruminococcus</taxon>
    </lineage>
</organism>
<dbReference type="SUPFAM" id="SSF63446">
    <property type="entry name" value="Type I dockerin domain"/>
    <property type="match status" value="1"/>
</dbReference>
<dbReference type="InterPro" id="IPR016134">
    <property type="entry name" value="Dockerin_dom"/>
</dbReference>
<comment type="caution">
    <text evidence="3">The sequence shown here is derived from an EMBL/GenBank/DDBJ whole genome shotgun (WGS) entry which is preliminary data.</text>
</comment>
<proteinExistence type="predicted"/>
<dbReference type="PATRIC" id="fig|1341157.4.peg.443"/>
<dbReference type="Pfam" id="PF00404">
    <property type="entry name" value="Dockerin_1"/>
    <property type="match status" value="1"/>
</dbReference>
<keyword evidence="4" id="KW-1185">Reference proteome</keyword>
<dbReference type="PROSITE" id="PS51766">
    <property type="entry name" value="DOCKERIN"/>
    <property type="match status" value="1"/>
</dbReference>
<evidence type="ECO:0000259" key="2">
    <source>
        <dbReference type="PROSITE" id="PS51766"/>
    </source>
</evidence>
<evidence type="ECO:0000313" key="3">
    <source>
        <dbReference type="EMBL" id="EWM54828.1"/>
    </source>
</evidence>
<dbReference type="InterPro" id="IPR036439">
    <property type="entry name" value="Dockerin_dom_sf"/>
</dbReference>
<dbReference type="GO" id="GO:0000272">
    <property type="term" value="P:polysaccharide catabolic process"/>
    <property type="evidence" value="ECO:0007669"/>
    <property type="project" value="InterPro"/>
</dbReference>
<sequence>MLKKIVSFSLAAAICIGCGYSAGVISEPVTAASDSVASKKKQLTLSEVIGQLSKKGEDLTWSDFEPFETEWAQSDASSVMPSCTYDLGGGYYLYVCGNPPEKPEKVELYRYDPADSIDIRRDDLNAFLERTLASSGYDEQSAASRNQYVGGTEILTLDGVRELSKKGSSLTWSDFDDYRGRVAGSGLYILEYDLEDDYVVLIGGVPEEKPWYIYLFRYYEQNRIDIRTGDIDAFIEKNSAGELPDIGYTFEEISAMTTKEVEAVFAAKGLDNSDFYHVCRQDNTSVSGDNRLDPLYSVMLYPENYMINLTDHELVTSVPISGDMSSLFTERDIVWNKEKVLKSLGLPEEYFDVDVTSALVGRLEQSGEDTFRRYCQCVIKCREKDAVKRANLINAALNYAQLNPDFAFNHAEMSGGFSQTAVPEVPENSSKYTIEENSVLFNEPVDVAWIMSDRNFDDYCKDKTYKFYVPDGAKYIILIGQYNVDLNELLKDPYIPGVECTVQSYTVERTNGEITVKAGEEYFVPYPHNAEEAETIWAQNDSIYSKVMELTGKDYFFRTIRAHGDDEEINDNRLMISSSAKGRLFVTRETADGRTVTEELLPERENKEADTRLFAVTASDESMYPEDSVPLHVPTLGLKATRIDQGVVTVYETEESYGHLSQSRLRISTCKLGDVSGDGNFNVGDIVLFQRWLLGQKPENFREWKAADMNGDNSLDVFDLVSMKQYLLEIM</sequence>
<dbReference type="CDD" id="cd14256">
    <property type="entry name" value="Dockerin_I"/>
    <property type="match status" value="1"/>
</dbReference>
<dbReference type="RefSeq" id="WP_037296823.1">
    <property type="nucleotide sequence ID" value="NZ_ATAX01000008.1"/>
</dbReference>
<evidence type="ECO:0000256" key="1">
    <source>
        <dbReference type="SAM" id="SignalP"/>
    </source>
</evidence>